<keyword evidence="3" id="KW-0449">Lipoprotein</keyword>
<proteinExistence type="inferred from homology"/>
<accession>A0A3L6Q368</accession>
<dbReference type="PANTHER" id="PTHR45811:SF1">
    <property type="entry name" value="OS04G0533900 PROTEIN"/>
    <property type="match status" value="1"/>
</dbReference>
<feature type="domain" description="HMA" evidence="6">
    <location>
        <begin position="42"/>
        <end position="105"/>
    </location>
</feature>
<dbReference type="InterPro" id="IPR051863">
    <property type="entry name" value="HIPP"/>
</dbReference>
<comment type="similarity">
    <text evidence="5">Belongs to the HIPP family.</text>
</comment>
<dbReference type="AlphaFoldDB" id="A0A3L6Q368"/>
<name>A0A3L6Q368_PANMI</name>
<organism evidence="7 8">
    <name type="scientific">Panicum miliaceum</name>
    <name type="common">Proso millet</name>
    <name type="synonym">Broomcorn millet</name>
    <dbReference type="NCBI Taxonomy" id="4540"/>
    <lineage>
        <taxon>Eukaryota</taxon>
        <taxon>Viridiplantae</taxon>
        <taxon>Streptophyta</taxon>
        <taxon>Embryophyta</taxon>
        <taxon>Tracheophyta</taxon>
        <taxon>Spermatophyta</taxon>
        <taxon>Magnoliopsida</taxon>
        <taxon>Liliopsida</taxon>
        <taxon>Poales</taxon>
        <taxon>Poaceae</taxon>
        <taxon>PACMAD clade</taxon>
        <taxon>Panicoideae</taxon>
        <taxon>Panicodae</taxon>
        <taxon>Paniceae</taxon>
        <taxon>Panicinae</taxon>
        <taxon>Panicum</taxon>
        <taxon>Panicum sect. Panicum</taxon>
    </lineage>
</organism>
<evidence type="ECO:0000313" key="7">
    <source>
        <dbReference type="EMBL" id="RLM73084.1"/>
    </source>
</evidence>
<dbReference type="STRING" id="4540.A0A3L6Q368"/>
<sequence>MDGLIAELDKNPTSLCPHSTRMPAQGSGSNRFLGSVSMAWQQKVVLKVSSMSDEKVKQKAMETVADIYGIDSIGADHKEQKMTVIGDMDPVEIAKKLKKFGKIDIISVGPAKDEKKDDKKGGKK</sequence>
<evidence type="ECO:0000259" key="6">
    <source>
        <dbReference type="PROSITE" id="PS50846"/>
    </source>
</evidence>
<comment type="caution">
    <text evidence="7">The sequence shown here is derived from an EMBL/GenBank/DDBJ whole genome shotgun (WGS) entry which is preliminary data.</text>
</comment>
<evidence type="ECO:0000256" key="5">
    <source>
        <dbReference type="ARBA" id="ARBA00024045"/>
    </source>
</evidence>
<evidence type="ECO:0000256" key="2">
    <source>
        <dbReference type="ARBA" id="ARBA00022723"/>
    </source>
</evidence>
<evidence type="ECO:0000256" key="3">
    <source>
        <dbReference type="ARBA" id="ARBA00023288"/>
    </source>
</evidence>
<evidence type="ECO:0000256" key="4">
    <source>
        <dbReference type="ARBA" id="ARBA00023289"/>
    </source>
</evidence>
<evidence type="ECO:0000313" key="8">
    <source>
        <dbReference type="Proteomes" id="UP000275267"/>
    </source>
</evidence>
<dbReference type="Pfam" id="PF00403">
    <property type="entry name" value="HMA"/>
    <property type="match status" value="1"/>
</dbReference>
<dbReference type="Gene3D" id="3.30.70.100">
    <property type="match status" value="1"/>
</dbReference>
<keyword evidence="8" id="KW-1185">Reference proteome</keyword>
<keyword evidence="4" id="KW-0636">Prenylation</keyword>
<dbReference type="InterPro" id="IPR006121">
    <property type="entry name" value="HMA_dom"/>
</dbReference>
<keyword evidence="1" id="KW-0488">Methylation</keyword>
<keyword evidence="2" id="KW-0479">Metal-binding</keyword>
<dbReference type="PROSITE" id="PS50846">
    <property type="entry name" value="HMA_2"/>
    <property type="match status" value="1"/>
</dbReference>
<dbReference type="OrthoDB" id="1930492at2759"/>
<dbReference type="InterPro" id="IPR036163">
    <property type="entry name" value="HMA_dom_sf"/>
</dbReference>
<evidence type="ECO:0000256" key="1">
    <source>
        <dbReference type="ARBA" id="ARBA00022481"/>
    </source>
</evidence>
<dbReference type="GO" id="GO:0046872">
    <property type="term" value="F:metal ion binding"/>
    <property type="evidence" value="ECO:0007669"/>
    <property type="project" value="UniProtKB-KW"/>
</dbReference>
<dbReference type="EMBL" id="PQIB02000013">
    <property type="protein sequence ID" value="RLM73084.1"/>
    <property type="molecule type" value="Genomic_DNA"/>
</dbReference>
<dbReference type="Proteomes" id="UP000275267">
    <property type="component" value="Unassembled WGS sequence"/>
</dbReference>
<reference evidence="8" key="1">
    <citation type="journal article" date="2019" name="Nat. Commun.">
        <title>The genome of broomcorn millet.</title>
        <authorList>
            <person name="Zou C."/>
            <person name="Miki D."/>
            <person name="Li D."/>
            <person name="Tang Q."/>
            <person name="Xiao L."/>
            <person name="Rajput S."/>
            <person name="Deng P."/>
            <person name="Jia W."/>
            <person name="Huang R."/>
            <person name="Zhang M."/>
            <person name="Sun Y."/>
            <person name="Hu J."/>
            <person name="Fu X."/>
            <person name="Schnable P.S."/>
            <person name="Li F."/>
            <person name="Zhang H."/>
            <person name="Feng B."/>
            <person name="Zhu X."/>
            <person name="Liu R."/>
            <person name="Schnable J.C."/>
            <person name="Zhu J.-K."/>
            <person name="Zhang H."/>
        </authorList>
    </citation>
    <scope>NUCLEOTIDE SEQUENCE [LARGE SCALE GENOMIC DNA]</scope>
</reference>
<dbReference type="SUPFAM" id="SSF55008">
    <property type="entry name" value="HMA, heavy metal-associated domain"/>
    <property type="match status" value="1"/>
</dbReference>
<dbReference type="PANTHER" id="PTHR45811">
    <property type="entry name" value="COPPER TRANSPORT PROTEIN FAMILY-RELATED"/>
    <property type="match status" value="1"/>
</dbReference>
<protein>
    <recommendedName>
        <fullName evidence="6">HMA domain-containing protein</fullName>
    </recommendedName>
</protein>
<gene>
    <name evidence="7" type="ORF">C2845_PM15G15690</name>
</gene>